<organism evidence="1">
    <name type="scientific">Ovis aries</name>
    <name type="common">Sheep</name>
    <dbReference type="NCBI Taxonomy" id="9940"/>
    <lineage>
        <taxon>Eukaryota</taxon>
        <taxon>Metazoa</taxon>
        <taxon>Chordata</taxon>
        <taxon>Craniata</taxon>
        <taxon>Vertebrata</taxon>
        <taxon>Euteleostomi</taxon>
        <taxon>Mammalia</taxon>
        <taxon>Eutheria</taxon>
        <taxon>Laurasiatheria</taxon>
        <taxon>Artiodactyla</taxon>
        <taxon>Ruminantia</taxon>
        <taxon>Pecora</taxon>
        <taxon>Bovidae</taxon>
        <taxon>Caprinae</taxon>
        <taxon>Ovis</taxon>
    </lineage>
</organism>
<reference evidence="1" key="2">
    <citation type="submission" date="2025-08" db="UniProtKB">
        <authorList>
            <consortium name="Ensembl"/>
        </authorList>
    </citation>
    <scope>IDENTIFICATION</scope>
</reference>
<gene>
    <name evidence="1" type="primary">SFTA2</name>
</gene>
<evidence type="ECO:0000313" key="1">
    <source>
        <dbReference type="Ensembl" id="ENSOARP00020039526.1"/>
    </source>
</evidence>
<sequence length="166" mass="17604">DVGEKWDTGLRKGDHPPFPQQPSEWPSPGPQSLIERTGKSSCPAPLPSPHTHHCSGLSGEQEGRPSEQRPAGLQTSLPASEKQGGRAAMGAGLPLVLLLTLVSISQGAGPGMTLHLKLKYSLPANSSYDSSFLDFLQKFCLLLHLPLGTNVTLHQAGSSQHATCRV</sequence>
<protein>
    <submittedName>
        <fullName evidence="1">Uncharacterized protein</fullName>
    </submittedName>
</protein>
<reference evidence="1" key="1">
    <citation type="submission" date="2020-11" db="EMBL/GenBank/DDBJ databases">
        <authorList>
            <person name="Davenport K.M."/>
            <person name="Bickhart D.M."/>
            <person name="Smith T.P.L."/>
            <person name="Murdoch B.M."/>
            <person name="Rosen B.D."/>
        </authorList>
    </citation>
    <scope>NUCLEOTIDE SEQUENCE [LARGE SCALE GENOMIC DNA]</scope>
    <source>
        <strain evidence="1">OAR_USU_Benz2616</strain>
    </source>
</reference>
<reference evidence="1" key="3">
    <citation type="submission" date="2025-09" db="UniProtKB">
        <authorList>
            <consortium name="Ensembl"/>
        </authorList>
    </citation>
    <scope>IDENTIFICATION</scope>
</reference>
<accession>A0AC11D2T7</accession>
<proteinExistence type="predicted"/>
<name>A0AC11D2T7_SHEEP</name>
<dbReference type="Ensembl" id="ENSOART00020075517.1">
    <property type="protein sequence ID" value="ENSOARP00020039526.1"/>
    <property type="gene ID" value="ENSOARG00020019303.2"/>
</dbReference>